<reference evidence="2" key="1">
    <citation type="journal article" date="2023" name="Commun. Biol.">
        <title>Genome analysis of Parmales, the sister group of diatoms, reveals the evolutionary specialization of diatoms from phago-mixotrophs to photoautotrophs.</title>
        <authorList>
            <person name="Ban H."/>
            <person name="Sato S."/>
            <person name="Yoshikawa S."/>
            <person name="Yamada K."/>
            <person name="Nakamura Y."/>
            <person name="Ichinomiya M."/>
            <person name="Sato N."/>
            <person name="Blanc-Mathieu R."/>
            <person name="Endo H."/>
            <person name="Kuwata A."/>
            <person name="Ogata H."/>
        </authorList>
    </citation>
    <scope>NUCLEOTIDE SEQUENCE [LARGE SCALE GENOMIC DNA]</scope>
    <source>
        <strain evidence="2">NIES 3700</strain>
    </source>
</reference>
<gene>
    <name evidence="1" type="ORF">TrLO_g6824</name>
</gene>
<evidence type="ECO:0000313" key="2">
    <source>
        <dbReference type="Proteomes" id="UP001165122"/>
    </source>
</evidence>
<sequence>MANIEATVVARGSVVVGNDGAIKAKETVAFRLRRLGGGRTKLEFACEIELGFPGSHGAVKHFVERQIGEMIGVSIYFQRLVRLEDYGVEDGIALAHDLLWTTSSAKKRVERLAEVLKES</sequence>
<protein>
    <submittedName>
        <fullName evidence="1">Uncharacterized protein</fullName>
    </submittedName>
</protein>
<organism evidence="1 2">
    <name type="scientific">Triparma laevis f. longispina</name>
    <dbReference type="NCBI Taxonomy" id="1714387"/>
    <lineage>
        <taxon>Eukaryota</taxon>
        <taxon>Sar</taxon>
        <taxon>Stramenopiles</taxon>
        <taxon>Ochrophyta</taxon>
        <taxon>Bolidophyceae</taxon>
        <taxon>Parmales</taxon>
        <taxon>Triparmaceae</taxon>
        <taxon>Triparma</taxon>
    </lineage>
</organism>
<comment type="caution">
    <text evidence="1">The sequence shown here is derived from an EMBL/GenBank/DDBJ whole genome shotgun (WGS) entry which is preliminary data.</text>
</comment>
<evidence type="ECO:0000313" key="1">
    <source>
        <dbReference type="EMBL" id="GMI09389.1"/>
    </source>
</evidence>
<dbReference type="AlphaFoldDB" id="A0A9W7FC16"/>
<name>A0A9W7FC16_9STRA</name>
<proteinExistence type="predicted"/>
<keyword evidence="2" id="KW-1185">Reference proteome</keyword>
<dbReference type="EMBL" id="BRXW01000137">
    <property type="protein sequence ID" value="GMI09389.1"/>
    <property type="molecule type" value="Genomic_DNA"/>
</dbReference>
<dbReference type="Proteomes" id="UP001165122">
    <property type="component" value="Unassembled WGS sequence"/>
</dbReference>
<accession>A0A9W7FC16</accession>